<dbReference type="Pfam" id="PF00884">
    <property type="entry name" value="Sulfatase"/>
    <property type="match status" value="1"/>
</dbReference>
<evidence type="ECO:0000313" key="15">
    <source>
        <dbReference type="Proteomes" id="UP000198549"/>
    </source>
</evidence>
<feature type="transmembrane region" description="Helical" evidence="9">
    <location>
        <begin position="89"/>
        <end position="108"/>
    </location>
</feature>
<evidence type="ECO:0000313" key="16">
    <source>
        <dbReference type="Proteomes" id="UP000460142"/>
    </source>
</evidence>
<protein>
    <submittedName>
        <fullName evidence="13">Phosphoglycerol transferase MdoB</fullName>
    </submittedName>
    <submittedName>
        <fullName evidence="11 12">Sulfatase</fullName>
    </submittedName>
</protein>
<keyword evidence="14" id="KW-1185">Reference proteome</keyword>
<dbReference type="InterPro" id="IPR012160">
    <property type="entry name" value="LtaS-like"/>
</dbReference>
<evidence type="ECO:0000256" key="8">
    <source>
        <dbReference type="PIRSR" id="PIRSR005091-3"/>
    </source>
</evidence>
<keyword evidence="4 9" id="KW-1133">Transmembrane helix</keyword>
<name>A0A1H0TXW1_PSERE</name>
<evidence type="ECO:0000256" key="3">
    <source>
        <dbReference type="ARBA" id="ARBA00022692"/>
    </source>
</evidence>
<feature type="domain" description="Sulfatase N-terminal" evidence="10">
    <location>
        <begin position="292"/>
        <end position="579"/>
    </location>
</feature>
<reference evidence="14" key="2">
    <citation type="submission" date="2017-01" db="EMBL/GenBank/DDBJ databases">
        <authorList>
            <person name="Poblete-Castro I."/>
        </authorList>
    </citation>
    <scope>NUCLEOTIDE SEQUENCE [LARGE SCALE GENOMIC DNA]</scope>
    <source>
        <strain evidence="14">DSM 18361 / CCUG 53116 / MT1</strain>
    </source>
</reference>
<dbReference type="InterPro" id="IPR017850">
    <property type="entry name" value="Alkaline_phosphatase_core_sf"/>
</dbReference>
<evidence type="ECO:0000313" key="14">
    <source>
        <dbReference type="Proteomes" id="UP000186756"/>
    </source>
</evidence>
<proteinExistence type="predicted"/>
<feature type="binding site" evidence="8">
    <location>
        <position position="340"/>
    </location>
    <ligand>
        <name>Mn(2+)</name>
        <dbReference type="ChEBI" id="CHEBI:29035"/>
    </ligand>
</feature>
<dbReference type="GO" id="GO:0046872">
    <property type="term" value="F:metal ion binding"/>
    <property type="evidence" value="ECO:0007669"/>
    <property type="project" value="UniProtKB-KW"/>
</dbReference>
<keyword evidence="13" id="KW-0808">Transferase</keyword>
<feature type="binding site" evidence="8">
    <location>
        <position position="522"/>
    </location>
    <ligand>
        <name>Mn(2+)</name>
        <dbReference type="ChEBI" id="CHEBI:29035"/>
    </ligand>
</feature>
<dbReference type="InterPro" id="IPR000917">
    <property type="entry name" value="Sulfatase_N"/>
</dbReference>
<gene>
    <name evidence="12" type="ORF">BVK86_27850</name>
    <name evidence="11" type="ORF">F7R15_24640</name>
    <name evidence="13" type="ORF">SAMN04490202_4997</name>
</gene>
<dbReference type="CDD" id="cd16015">
    <property type="entry name" value="LTA_synthase"/>
    <property type="match status" value="1"/>
</dbReference>
<feature type="transmembrane region" description="Helical" evidence="9">
    <location>
        <begin position="54"/>
        <end position="77"/>
    </location>
</feature>
<dbReference type="PANTHER" id="PTHR47371">
    <property type="entry name" value="LIPOTEICHOIC ACID SYNTHASE"/>
    <property type="match status" value="1"/>
</dbReference>
<dbReference type="PIRSF" id="PIRSF005091">
    <property type="entry name" value="Mmb_sulf_HI1246"/>
    <property type="match status" value="1"/>
</dbReference>
<dbReference type="PANTHER" id="PTHR47371:SF3">
    <property type="entry name" value="PHOSPHOGLYCEROL TRANSFERASE I"/>
    <property type="match status" value="1"/>
</dbReference>
<accession>A0A1H0TXW1</accession>
<feature type="binding site" evidence="8">
    <location>
        <position position="300"/>
    </location>
    <ligand>
        <name>Mn(2+)</name>
        <dbReference type="ChEBI" id="CHEBI:29035"/>
    </ligand>
</feature>
<evidence type="ECO:0000256" key="9">
    <source>
        <dbReference type="SAM" id="Phobius"/>
    </source>
</evidence>
<dbReference type="GO" id="GO:0016787">
    <property type="term" value="F:hydrolase activity"/>
    <property type="evidence" value="ECO:0007669"/>
    <property type="project" value="UniProtKB-KW"/>
</dbReference>
<evidence type="ECO:0000256" key="4">
    <source>
        <dbReference type="ARBA" id="ARBA00022989"/>
    </source>
</evidence>
<feature type="active site" evidence="6">
    <location>
        <position position="340"/>
    </location>
</feature>
<evidence type="ECO:0000313" key="12">
    <source>
        <dbReference type="EMBL" id="OLT98985.1"/>
    </source>
</evidence>
<feature type="transmembrane region" description="Helical" evidence="9">
    <location>
        <begin position="144"/>
        <end position="165"/>
    </location>
</feature>
<dbReference type="GO" id="GO:0016740">
    <property type="term" value="F:transferase activity"/>
    <property type="evidence" value="ECO:0007669"/>
    <property type="project" value="UniProtKB-KW"/>
</dbReference>
<evidence type="ECO:0000259" key="10">
    <source>
        <dbReference type="Pfam" id="PF00884"/>
    </source>
</evidence>
<reference evidence="12" key="3">
    <citation type="submission" date="2017-01" db="EMBL/GenBank/DDBJ databases">
        <authorList>
            <person name="Mah S.A."/>
            <person name="Swanson W.J."/>
            <person name="Moy G.W."/>
            <person name="Vacquier V.D."/>
        </authorList>
    </citation>
    <scope>NUCLEOTIDE SEQUENCE [LARGE SCALE GENOMIC DNA]</scope>
    <source>
        <strain evidence="12">MT1</strain>
    </source>
</reference>
<dbReference type="Proteomes" id="UP000198549">
    <property type="component" value="Chromosome I"/>
</dbReference>
<dbReference type="Proteomes" id="UP000460142">
    <property type="component" value="Unassembled WGS sequence"/>
</dbReference>
<evidence type="ECO:0000313" key="11">
    <source>
        <dbReference type="EMBL" id="KAB0481792.1"/>
    </source>
</evidence>
<keyword evidence="3 9" id="KW-0812">Transmembrane</keyword>
<evidence type="ECO:0000256" key="5">
    <source>
        <dbReference type="ARBA" id="ARBA00023136"/>
    </source>
</evidence>
<dbReference type="EMBL" id="LT629709">
    <property type="protein sequence ID" value="SDP58620.1"/>
    <property type="molecule type" value="Genomic_DNA"/>
</dbReference>
<feature type="transmembrane region" description="Helical" evidence="9">
    <location>
        <begin position="12"/>
        <end position="34"/>
    </location>
</feature>
<dbReference type="Proteomes" id="UP000186756">
    <property type="component" value="Unassembled WGS sequence"/>
</dbReference>
<dbReference type="InterPro" id="IPR050448">
    <property type="entry name" value="OpgB/LTA_synthase_biosynth"/>
</dbReference>
<evidence type="ECO:0000256" key="7">
    <source>
        <dbReference type="PIRSR" id="PIRSR005091-2"/>
    </source>
</evidence>
<dbReference type="EMBL" id="VZPS01000022">
    <property type="protein sequence ID" value="KAB0481792.1"/>
    <property type="molecule type" value="Genomic_DNA"/>
</dbReference>
<feature type="transmembrane region" description="Helical" evidence="9">
    <location>
        <begin position="177"/>
        <end position="198"/>
    </location>
</feature>
<organism evidence="13 15">
    <name type="scientific">Pseudomonas reinekei</name>
    <dbReference type="NCBI Taxonomy" id="395598"/>
    <lineage>
        <taxon>Bacteria</taxon>
        <taxon>Pseudomonadati</taxon>
        <taxon>Pseudomonadota</taxon>
        <taxon>Gammaproteobacteria</taxon>
        <taxon>Pseudomonadales</taxon>
        <taxon>Pseudomonadaceae</taxon>
        <taxon>Pseudomonas</taxon>
    </lineage>
</organism>
<evidence type="ECO:0000313" key="13">
    <source>
        <dbReference type="EMBL" id="SDP58620.1"/>
    </source>
</evidence>
<keyword evidence="2" id="KW-1003">Cell membrane</keyword>
<dbReference type="OrthoDB" id="9760224at2"/>
<reference evidence="13 15" key="1">
    <citation type="submission" date="2016-10" db="EMBL/GenBank/DDBJ databases">
        <authorList>
            <person name="de Groot N.N."/>
        </authorList>
    </citation>
    <scope>NUCLEOTIDE SEQUENCE [LARGE SCALE GENOMIC DNA]</scope>
    <source>
        <strain evidence="13 15">BS3776</strain>
    </source>
</reference>
<dbReference type="AlphaFoldDB" id="A0A1H0TXW1"/>
<evidence type="ECO:0000256" key="2">
    <source>
        <dbReference type="ARBA" id="ARBA00022475"/>
    </source>
</evidence>
<keyword evidence="7" id="KW-0464">Manganese</keyword>
<evidence type="ECO:0000256" key="1">
    <source>
        <dbReference type="ARBA" id="ARBA00004651"/>
    </source>
</evidence>
<keyword evidence="5 9" id="KW-0472">Membrane</keyword>
<dbReference type="Gene3D" id="3.40.720.10">
    <property type="entry name" value="Alkaline Phosphatase, subunit A"/>
    <property type="match status" value="1"/>
</dbReference>
<dbReference type="SUPFAM" id="SSF53649">
    <property type="entry name" value="Alkaline phosphatase-like"/>
    <property type="match status" value="1"/>
</dbReference>
<dbReference type="RefSeq" id="WP_075949441.1">
    <property type="nucleotide sequence ID" value="NZ_LT629709.1"/>
</dbReference>
<keyword evidence="11" id="KW-0378">Hydrolase</keyword>
<sequence>MGWLQSRRLHYWLGATAMLFALFAVLRVVFFFGFSGFDAKALSGDDTVLETLGIGFRFDLRLAILVMLPVALLAWIPRWNLIGSRLLRGIARLYLVVILGALLLIYIVDFGHYAYLGMRINATVLRFLEDAQISRDMVWQTYPVVWITLGWLATLALVILALVRLERVTLDRIRQPIHPLSATWGGAVTVVLVLLGILGRVENMNLENPVPLRWSDAFFSGNNQIAALGLNPVIFLYDTVKVGQSRYDEAQVREHYSVMANYLGVDQPDPQSLNFVRHQAPQPYKVPGARPPNVMFVMLESLGTSAVGAYGNPINPTPNIDRLATQSWFFEHFYVPVTGTAKTVWASITGVPDVTRQETATRNPLITKQHSLINAFTGYEKIYTIGGNSGWANMNALIRQSIDGVRLFEERDWKSPVVDVWGISDLDLFKETDRILQSLPKDKPFFAYVQTAGNHRPFTIPKTNDGFEVKHPTLEEVQAAGSRSVEQYNAVRLLDFNIGRLMDIAKAGGYYDNTIFVLFGDHNTRIAQIPFLAPAYEQLGLESNAVPMIIHAPGLLGTRRVEEAVGLVDLLPTVAGMAGLEFRNGGMGRDIQQPAPEGERVVPLVLREGTFPLIAGVTQHYMVQMEHDGSSPTLHDLASMTPTDNVAEQNPEEFKRLMQLTRAMHETSRLMLYQNVRE</sequence>
<reference evidence="11 16" key="4">
    <citation type="submission" date="2019-09" db="EMBL/GenBank/DDBJ databases">
        <title>Draft genome sequences of 48 bacterial type strains from the CCUG.</title>
        <authorList>
            <person name="Tunovic T."/>
            <person name="Pineiro-Iglesias B."/>
            <person name="Unosson C."/>
            <person name="Inganas E."/>
            <person name="Ohlen M."/>
            <person name="Cardew S."/>
            <person name="Jensie-Markopoulos S."/>
            <person name="Salva-Serra F."/>
            <person name="Jaen-Luchoro D."/>
            <person name="Karlsson R."/>
            <person name="Svensson-Stadler L."/>
            <person name="Chun J."/>
            <person name="Moore E."/>
        </authorList>
    </citation>
    <scope>NUCLEOTIDE SEQUENCE [LARGE SCALE GENOMIC DNA]</scope>
    <source>
        <strain evidence="11 16">CCUG 53116</strain>
    </source>
</reference>
<evidence type="ECO:0000256" key="6">
    <source>
        <dbReference type="PIRSR" id="PIRSR005091-1"/>
    </source>
</evidence>
<dbReference type="GO" id="GO:0005886">
    <property type="term" value="C:plasma membrane"/>
    <property type="evidence" value="ECO:0007669"/>
    <property type="project" value="UniProtKB-SubCell"/>
</dbReference>
<feature type="binding site" evidence="8">
    <location>
        <position position="521"/>
    </location>
    <ligand>
        <name>Mn(2+)</name>
        <dbReference type="ChEBI" id="CHEBI:29035"/>
    </ligand>
</feature>
<comment type="subcellular location">
    <subcellularLocation>
        <location evidence="1">Cell membrane</location>
        <topology evidence="1">Multi-pass membrane protein</topology>
    </subcellularLocation>
</comment>
<dbReference type="EMBL" id="MSTQ01000029">
    <property type="protein sequence ID" value="OLT98985.1"/>
    <property type="molecule type" value="Genomic_DNA"/>
</dbReference>
<feature type="binding site" evidence="7">
    <location>
        <position position="455"/>
    </location>
    <ligand>
        <name>substrate</name>
    </ligand>
</feature>
<keyword evidence="7" id="KW-0479">Metal-binding</keyword>